<dbReference type="WBParaSite" id="TASK_0000779301-mRNA-1">
    <property type="protein sequence ID" value="TASK_0000779301-mRNA-1"/>
    <property type="gene ID" value="TASK_0000779301"/>
</dbReference>
<dbReference type="SUPFAM" id="SSF53098">
    <property type="entry name" value="Ribonuclease H-like"/>
    <property type="match status" value="1"/>
</dbReference>
<dbReference type="PANTHER" id="PTHR47266">
    <property type="entry name" value="ENDONUCLEASE-RELATED"/>
    <property type="match status" value="1"/>
</dbReference>
<dbReference type="STRING" id="60517.A0A0R3WB16"/>
<dbReference type="AlphaFoldDB" id="A0A0R3WB16"/>
<dbReference type="GO" id="GO:0003676">
    <property type="term" value="F:nucleic acid binding"/>
    <property type="evidence" value="ECO:0007669"/>
    <property type="project" value="InterPro"/>
</dbReference>
<evidence type="ECO:0000313" key="1">
    <source>
        <dbReference type="EMBL" id="VDK39019.1"/>
    </source>
</evidence>
<dbReference type="Proteomes" id="UP000282613">
    <property type="component" value="Unassembled WGS sequence"/>
</dbReference>
<organism evidence="3">
    <name type="scientific">Taenia asiatica</name>
    <name type="common">Asian tapeworm</name>
    <dbReference type="NCBI Taxonomy" id="60517"/>
    <lineage>
        <taxon>Eukaryota</taxon>
        <taxon>Metazoa</taxon>
        <taxon>Spiralia</taxon>
        <taxon>Lophotrochozoa</taxon>
        <taxon>Platyhelminthes</taxon>
        <taxon>Cestoda</taxon>
        <taxon>Eucestoda</taxon>
        <taxon>Cyclophyllidea</taxon>
        <taxon>Taeniidae</taxon>
        <taxon>Taenia</taxon>
    </lineage>
</organism>
<proteinExistence type="predicted"/>
<dbReference type="EMBL" id="UYRS01018675">
    <property type="protein sequence ID" value="VDK39019.1"/>
    <property type="molecule type" value="Genomic_DNA"/>
</dbReference>
<reference evidence="3" key="1">
    <citation type="submission" date="2017-02" db="UniProtKB">
        <authorList>
            <consortium name="WormBaseParasite"/>
        </authorList>
    </citation>
    <scope>IDENTIFICATION</scope>
</reference>
<evidence type="ECO:0000313" key="2">
    <source>
        <dbReference type="Proteomes" id="UP000282613"/>
    </source>
</evidence>
<keyword evidence="2" id="KW-1185">Reference proteome</keyword>
<sequence length="175" mass="19289">MPGSLIRVVLQELHKQLWHVGEKKMVEALSQRYWRAPLTLDTYSTAIAPLLQPKLTGFPGERVGTTIMGPLPLTKREKRYMLVMVDYFTKVADSAELCKTFGTAKTHTTPGNQQGNRQVEKTNRTLIGLLQAFTKGGQPGDWDLSLGCALPASRATVHASTGVQDAHRSRSESSL</sequence>
<reference evidence="1 2" key="2">
    <citation type="submission" date="2018-11" db="EMBL/GenBank/DDBJ databases">
        <authorList>
            <consortium name="Pathogen Informatics"/>
        </authorList>
    </citation>
    <scope>NUCLEOTIDE SEQUENCE [LARGE SCALE GENOMIC DNA]</scope>
</reference>
<protein>
    <submittedName>
        <fullName evidence="3">Integrase catalytic domain-containing protein</fullName>
    </submittedName>
</protein>
<evidence type="ECO:0000313" key="3">
    <source>
        <dbReference type="WBParaSite" id="TASK_0000779301-mRNA-1"/>
    </source>
</evidence>
<dbReference type="Gene3D" id="3.30.420.10">
    <property type="entry name" value="Ribonuclease H-like superfamily/Ribonuclease H"/>
    <property type="match status" value="1"/>
</dbReference>
<accession>A0A0R3WB16</accession>
<dbReference type="InterPro" id="IPR036397">
    <property type="entry name" value="RNaseH_sf"/>
</dbReference>
<dbReference type="OrthoDB" id="10047254at2759"/>
<dbReference type="InterPro" id="IPR012337">
    <property type="entry name" value="RNaseH-like_sf"/>
</dbReference>
<name>A0A0R3WB16_TAEAS</name>
<dbReference type="InterPro" id="IPR052160">
    <property type="entry name" value="Gypsy_RT_Integrase-like"/>
</dbReference>
<gene>
    <name evidence="1" type="ORF">TASK_LOCUS7794</name>
</gene>